<dbReference type="SUPFAM" id="SSF109604">
    <property type="entry name" value="HD-domain/PDEase-like"/>
    <property type="match status" value="1"/>
</dbReference>
<dbReference type="Proteomes" id="UP000632154">
    <property type="component" value="Unassembled WGS sequence"/>
</dbReference>
<dbReference type="RefSeq" id="WP_189641870.1">
    <property type="nucleotide sequence ID" value="NZ_BNAL01000002.1"/>
</dbReference>
<protein>
    <recommendedName>
        <fullName evidence="1">HD/PDEase domain-containing protein</fullName>
    </recommendedName>
</protein>
<dbReference type="SMART" id="SM00471">
    <property type="entry name" value="HDc"/>
    <property type="match status" value="1"/>
</dbReference>
<proteinExistence type="predicted"/>
<dbReference type="InterPro" id="IPR003607">
    <property type="entry name" value="HD/PDEase_dom"/>
</dbReference>
<dbReference type="PANTHER" id="PTHR46246:SF1">
    <property type="entry name" value="GUANOSINE-3',5'-BIS(DIPHOSPHATE) 3'-PYROPHOSPHOHYDROLASE MESH1"/>
    <property type="match status" value="1"/>
</dbReference>
<keyword evidence="3" id="KW-1185">Reference proteome</keyword>
<reference evidence="3" key="1">
    <citation type="journal article" date="2019" name="Int. J. Syst. Evol. Microbiol.">
        <title>The Global Catalogue of Microorganisms (GCM) 10K type strain sequencing project: providing services to taxonomists for standard genome sequencing and annotation.</title>
        <authorList>
            <consortium name="The Broad Institute Genomics Platform"/>
            <consortium name="The Broad Institute Genome Sequencing Center for Infectious Disease"/>
            <person name="Wu L."/>
            <person name="Ma J."/>
        </authorList>
    </citation>
    <scope>NUCLEOTIDE SEQUENCE [LARGE SCALE GENOMIC DNA]</scope>
    <source>
        <strain evidence="3">CGMCC 1.18439</strain>
    </source>
</reference>
<dbReference type="EMBL" id="BNAL01000002">
    <property type="protein sequence ID" value="GHF94107.1"/>
    <property type="molecule type" value="Genomic_DNA"/>
</dbReference>
<dbReference type="PANTHER" id="PTHR46246">
    <property type="entry name" value="GUANOSINE-3',5'-BIS(DIPHOSPHATE) 3'-PYROPHOSPHOHYDROLASE MESH1"/>
    <property type="match status" value="1"/>
</dbReference>
<dbReference type="Pfam" id="PF13328">
    <property type="entry name" value="HD_4"/>
    <property type="match status" value="1"/>
</dbReference>
<evidence type="ECO:0000313" key="2">
    <source>
        <dbReference type="EMBL" id="GHF94107.1"/>
    </source>
</evidence>
<dbReference type="InterPro" id="IPR052194">
    <property type="entry name" value="MESH1"/>
</dbReference>
<feature type="domain" description="HD/PDEase" evidence="1">
    <location>
        <begin position="37"/>
        <end position="157"/>
    </location>
</feature>
<evidence type="ECO:0000313" key="3">
    <source>
        <dbReference type="Proteomes" id="UP000632154"/>
    </source>
</evidence>
<comment type="caution">
    <text evidence="2">The sequence shown here is derived from an EMBL/GenBank/DDBJ whole genome shotgun (WGS) entry which is preliminary data.</text>
</comment>
<dbReference type="Gene3D" id="1.10.3210.10">
    <property type="entry name" value="Hypothetical protein af1432"/>
    <property type="match status" value="1"/>
</dbReference>
<accession>A0ABQ3K0G4</accession>
<sequence length="235" mass="25875">MTSRSSFPLTDRFSQALLLAAHWHHGQYRKVGPEETPTLPYISHLLGVASVALEFGATEDEAIAALLHDALEDGPANTGQDAERLRGELLDRFGLRVTVLVDDATDAAPRAGQPKAPWPERKRAYLRRLGDLPASSQLVSAADKLHNARTMLVDVLGLPAENRAVYFERFQQGQLGTLQYYRALADAFVGTEHRLSERPRLKELFRELERTVGALETACGLSSDEVRHSAGPLSP</sequence>
<organism evidence="2 3">
    <name type="scientific">Deinococcus piscis</name>
    <dbReference type="NCBI Taxonomy" id="394230"/>
    <lineage>
        <taxon>Bacteria</taxon>
        <taxon>Thermotogati</taxon>
        <taxon>Deinococcota</taxon>
        <taxon>Deinococci</taxon>
        <taxon>Deinococcales</taxon>
        <taxon>Deinococcaceae</taxon>
        <taxon>Deinococcus</taxon>
    </lineage>
</organism>
<dbReference type="CDD" id="cd00077">
    <property type="entry name" value="HDc"/>
    <property type="match status" value="1"/>
</dbReference>
<name>A0ABQ3K0G4_9DEIO</name>
<evidence type="ECO:0000259" key="1">
    <source>
        <dbReference type="SMART" id="SM00471"/>
    </source>
</evidence>
<gene>
    <name evidence="2" type="ORF">GCM10017783_02650</name>
</gene>